<evidence type="ECO:0000256" key="1">
    <source>
        <dbReference type="SAM" id="MobiDB-lite"/>
    </source>
</evidence>
<feature type="region of interest" description="Disordered" evidence="1">
    <location>
        <begin position="1"/>
        <end position="22"/>
    </location>
</feature>
<comment type="caution">
    <text evidence="2">The sequence shown here is derived from an EMBL/GenBank/DDBJ whole genome shotgun (WGS) entry which is preliminary data.</text>
</comment>
<name>A0ABP4I468_9ACTN</name>
<sequence>MGAPVPETVWGHHHGASGDGGLGAGQCLGIRCPLPLQHGERGDPAVLPSPYGAGQLHAVAPRPSGAGRRSRPGTDGGQAADAYRDLVRGERNVIPAMSAGPVSPS</sequence>
<proteinExistence type="predicted"/>
<evidence type="ECO:0000313" key="3">
    <source>
        <dbReference type="Proteomes" id="UP001500282"/>
    </source>
</evidence>
<gene>
    <name evidence="2" type="ORF">GCM10009579_82580</name>
</gene>
<feature type="region of interest" description="Disordered" evidence="1">
    <location>
        <begin position="41"/>
        <end position="81"/>
    </location>
</feature>
<keyword evidence="3" id="KW-1185">Reference proteome</keyword>
<protein>
    <submittedName>
        <fullName evidence="2">Uncharacterized protein</fullName>
    </submittedName>
</protein>
<organism evidence="2 3">
    <name type="scientific">Streptomyces javensis</name>
    <dbReference type="NCBI Taxonomy" id="114698"/>
    <lineage>
        <taxon>Bacteria</taxon>
        <taxon>Bacillati</taxon>
        <taxon>Actinomycetota</taxon>
        <taxon>Actinomycetes</taxon>
        <taxon>Kitasatosporales</taxon>
        <taxon>Streptomycetaceae</taxon>
        <taxon>Streptomyces</taxon>
        <taxon>Streptomyces violaceusniger group</taxon>
    </lineage>
</organism>
<reference evidence="3" key="1">
    <citation type="journal article" date="2019" name="Int. J. Syst. Evol. Microbiol.">
        <title>The Global Catalogue of Microorganisms (GCM) 10K type strain sequencing project: providing services to taxonomists for standard genome sequencing and annotation.</title>
        <authorList>
            <consortium name="The Broad Institute Genomics Platform"/>
            <consortium name="The Broad Institute Genome Sequencing Center for Infectious Disease"/>
            <person name="Wu L."/>
            <person name="Ma J."/>
        </authorList>
    </citation>
    <scope>NUCLEOTIDE SEQUENCE [LARGE SCALE GENOMIC DNA]</scope>
    <source>
        <strain evidence="3">JCM 11448</strain>
    </source>
</reference>
<evidence type="ECO:0000313" key="2">
    <source>
        <dbReference type="EMBL" id="GAA1301252.1"/>
    </source>
</evidence>
<accession>A0ABP4I468</accession>
<dbReference type="EMBL" id="BAAAIH010000084">
    <property type="protein sequence ID" value="GAA1301252.1"/>
    <property type="molecule type" value="Genomic_DNA"/>
</dbReference>
<dbReference type="Proteomes" id="UP001500282">
    <property type="component" value="Unassembled WGS sequence"/>
</dbReference>